<dbReference type="EMBL" id="HBHP01027470">
    <property type="protein sequence ID" value="CAD9773014.1"/>
    <property type="molecule type" value="Transcribed_RNA"/>
</dbReference>
<feature type="chain" id="PRO_5031052337" evidence="1">
    <location>
        <begin position="22"/>
        <end position="298"/>
    </location>
</feature>
<name>A0A7S2TZJ6_9EUKA</name>
<accession>A0A7S2TZJ6</accession>
<evidence type="ECO:0000313" key="2">
    <source>
        <dbReference type="EMBL" id="CAD9773014.1"/>
    </source>
</evidence>
<proteinExistence type="predicted"/>
<protein>
    <submittedName>
        <fullName evidence="2">Uncharacterized protein</fullName>
    </submittedName>
</protein>
<keyword evidence="1" id="KW-0732">Signal</keyword>
<evidence type="ECO:0000256" key="1">
    <source>
        <dbReference type="SAM" id="SignalP"/>
    </source>
</evidence>
<gene>
    <name evidence="2" type="ORF">LSP00402_LOCUS17005</name>
</gene>
<reference evidence="2" key="1">
    <citation type="submission" date="2021-01" db="EMBL/GenBank/DDBJ databases">
        <authorList>
            <person name="Corre E."/>
            <person name="Pelletier E."/>
            <person name="Niang G."/>
            <person name="Scheremetjew M."/>
            <person name="Finn R."/>
            <person name="Kale V."/>
            <person name="Holt S."/>
            <person name="Cochrane G."/>
            <person name="Meng A."/>
            <person name="Brown T."/>
            <person name="Cohen L."/>
        </authorList>
    </citation>
    <scope>NUCLEOTIDE SEQUENCE</scope>
    <source>
        <strain evidence="2">CCMP622</strain>
    </source>
</reference>
<dbReference type="AlphaFoldDB" id="A0A7S2TZJ6"/>
<organism evidence="2">
    <name type="scientific">Lotharella oceanica</name>
    <dbReference type="NCBI Taxonomy" id="641309"/>
    <lineage>
        <taxon>Eukaryota</taxon>
        <taxon>Sar</taxon>
        <taxon>Rhizaria</taxon>
        <taxon>Cercozoa</taxon>
        <taxon>Chlorarachniophyceae</taxon>
        <taxon>Lotharella</taxon>
    </lineage>
</organism>
<sequence length="298" mass="33203">MFLISLASLVILPALPSPLHTVSSTLPKSRLNSLQKIKHVPTRKWGAGASTTRKRMMLARQSNIHRASIVPRVVDKVSGGATMETAPAASFDVIEKAQEFLTKGAGYYSFPDESMYDDDFVFKAKIVGPLNKKDYIYTMNKLKPHTGIDVEPNAFGFTVDPANPLRVFFFVRVTGKHKRPWKYADAAFVEAIEPTNAEVKLPTEVAIAEFTPEGKCKFFSVGNVIYPFEGNSKGLGAIFGLLVAIGRLDIIKPGLDDNLRSFANWFAHTFPDTFGYVNSRSEDIPTWFKELQEEYSLK</sequence>
<feature type="signal peptide" evidence="1">
    <location>
        <begin position="1"/>
        <end position="21"/>
    </location>
</feature>